<dbReference type="PANTHER" id="PTHR20992:SF9">
    <property type="entry name" value="AT15442P-RELATED"/>
    <property type="match status" value="1"/>
</dbReference>
<feature type="transmembrane region" description="Helical" evidence="1">
    <location>
        <begin position="212"/>
        <end position="230"/>
    </location>
</feature>
<dbReference type="OrthoDB" id="9790659at2"/>
<name>A0A366XXV8_9BACI</name>
<evidence type="ECO:0000313" key="3">
    <source>
        <dbReference type="Proteomes" id="UP000253314"/>
    </source>
</evidence>
<reference evidence="2 3" key="1">
    <citation type="submission" date="2018-07" db="EMBL/GenBank/DDBJ databases">
        <title>Lottiidibacillus patelloidae gen. nov., sp. nov., isolated from the intestinal tract of a marine limpet and the reclassification of B. taeanensis BH030017T, B. algicola KMM 3737T and B. hwajinpoensis SW-72T as genus Lottiidibacillus.</title>
        <authorList>
            <person name="Liu R."/>
            <person name="Huang Z."/>
        </authorList>
    </citation>
    <scope>NUCLEOTIDE SEQUENCE [LARGE SCALE GENOMIC DNA]</scope>
    <source>
        <strain evidence="2 3">BH030017</strain>
    </source>
</reference>
<feature type="transmembrane region" description="Helical" evidence="1">
    <location>
        <begin position="237"/>
        <end position="262"/>
    </location>
</feature>
<dbReference type="Pfam" id="PF04087">
    <property type="entry name" value="DUF389"/>
    <property type="match status" value="1"/>
</dbReference>
<evidence type="ECO:0000313" key="2">
    <source>
        <dbReference type="EMBL" id="RBW68973.1"/>
    </source>
</evidence>
<feature type="transmembrane region" description="Helical" evidence="1">
    <location>
        <begin position="118"/>
        <end position="136"/>
    </location>
</feature>
<sequence length="334" mass="37484">MDLQLIEAYVPKRHFEKVDQSLQDLSHVSYWSTNESKERMLIRILVHTKHTEETLNFLEKVSNVIDGFEVMLIPVQTYITRKNEEKKEEEKKQKDKHFLRASRQELYETILRSSKINLNYTLLVILSALVVIVGFMKNSPAVVIGAMVIAPMLGPVISIAFASILGDYHVLWRSFLTLHFGIALVFFISLCFGYFYIPLDSTEFAARTQVDFTDVILALASGAAGALSILNRLPGALVGVMVAVALLPPIVVLGMTTGGLMWDKALGALLLLLVNINSILLSAIAVFSLSGIRPLKWEEMQRAYTSRRLSIFFVSLIILFLIIVITISQRLNLI</sequence>
<dbReference type="PANTHER" id="PTHR20992">
    <property type="entry name" value="AT15442P-RELATED"/>
    <property type="match status" value="1"/>
</dbReference>
<keyword evidence="1" id="KW-0812">Transmembrane</keyword>
<dbReference type="Proteomes" id="UP000253314">
    <property type="component" value="Unassembled WGS sequence"/>
</dbReference>
<keyword evidence="3" id="KW-1185">Reference proteome</keyword>
<keyword evidence="1" id="KW-0472">Membrane</keyword>
<dbReference type="InterPro" id="IPR005240">
    <property type="entry name" value="DUF389"/>
</dbReference>
<evidence type="ECO:0000256" key="1">
    <source>
        <dbReference type="SAM" id="Phobius"/>
    </source>
</evidence>
<dbReference type="EMBL" id="QOCW01000014">
    <property type="protein sequence ID" value="RBW68973.1"/>
    <property type="molecule type" value="Genomic_DNA"/>
</dbReference>
<feature type="transmembrane region" description="Helical" evidence="1">
    <location>
        <begin position="142"/>
        <end position="164"/>
    </location>
</feature>
<accession>A0A366XXV8</accession>
<protein>
    <submittedName>
        <fullName evidence="2">TIGR00341 family protein</fullName>
    </submittedName>
</protein>
<organism evidence="2 3">
    <name type="scientific">Bacillus taeanensis</name>
    <dbReference type="NCBI Taxonomy" id="273032"/>
    <lineage>
        <taxon>Bacteria</taxon>
        <taxon>Bacillati</taxon>
        <taxon>Bacillota</taxon>
        <taxon>Bacilli</taxon>
        <taxon>Bacillales</taxon>
        <taxon>Bacillaceae</taxon>
        <taxon>Bacillus</taxon>
    </lineage>
</organism>
<feature type="transmembrane region" description="Helical" evidence="1">
    <location>
        <begin position="268"/>
        <end position="289"/>
    </location>
</feature>
<gene>
    <name evidence="2" type="ORF">DS031_13620</name>
</gene>
<dbReference type="NCBIfam" id="TIGR00341">
    <property type="entry name" value="TIGR00341 family protein"/>
    <property type="match status" value="1"/>
</dbReference>
<feature type="transmembrane region" description="Helical" evidence="1">
    <location>
        <begin position="176"/>
        <end position="197"/>
    </location>
</feature>
<comment type="caution">
    <text evidence="2">The sequence shown here is derived from an EMBL/GenBank/DDBJ whole genome shotgun (WGS) entry which is preliminary data.</text>
</comment>
<proteinExistence type="predicted"/>
<feature type="transmembrane region" description="Helical" evidence="1">
    <location>
        <begin position="309"/>
        <end position="328"/>
    </location>
</feature>
<keyword evidence="1" id="KW-1133">Transmembrane helix</keyword>
<dbReference type="AlphaFoldDB" id="A0A366XXV8"/>
<dbReference type="RefSeq" id="WP_113806622.1">
    <property type="nucleotide sequence ID" value="NZ_QOCW01000014.1"/>
</dbReference>